<evidence type="ECO:0000313" key="1">
    <source>
        <dbReference type="EMBL" id="EKC55534.1"/>
    </source>
</evidence>
<dbReference type="EMBL" id="AJWZ01007933">
    <property type="protein sequence ID" value="EKC55534.1"/>
    <property type="molecule type" value="Genomic_DNA"/>
</dbReference>
<sequence>MLSLFGCSDKKNADVSGVVDAPDKFSTLDEAKVTENPNIRKESENVNGMCYAITLEEFTYNYNEML</sequence>
<feature type="non-terminal residue" evidence="1">
    <location>
        <position position="66"/>
    </location>
</feature>
<protein>
    <submittedName>
        <fullName evidence="1">Uncharacterized protein</fullName>
    </submittedName>
</protein>
<gene>
    <name evidence="1" type="ORF">OBE_11516</name>
</gene>
<reference evidence="1" key="1">
    <citation type="journal article" date="2013" name="Environ. Microbiol.">
        <title>Microbiota from the distal guts of lean and obese adolescents exhibit partial functional redundancy besides clear differences in community structure.</title>
        <authorList>
            <person name="Ferrer M."/>
            <person name="Ruiz A."/>
            <person name="Lanza F."/>
            <person name="Haange S.B."/>
            <person name="Oberbach A."/>
            <person name="Till H."/>
            <person name="Bargiela R."/>
            <person name="Campoy C."/>
            <person name="Segura M.T."/>
            <person name="Richter M."/>
            <person name="von Bergen M."/>
            <person name="Seifert J."/>
            <person name="Suarez A."/>
        </authorList>
    </citation>
    <scope>NUCLEOTIDE SEQUENCE</scope>
</reference>
<proteinExistence type="predicted"/>
<accession>K1SJH8</accession>
<name>K1SJH8_9ZZZZ</name>
<comment type="caution">
    <text evidence="1">The sequence shown here is derived from an EMBL/GenBank/DDBJ whole genome shotgun (WGS) entry which is preliminary data.</text>
</comment>
<dbReference type="AlphaFoldDB" id="K1SJH8"/>
<organism evidence="1">
    <name type="scientific">human gut metagenome</name>
    <dbReference type="NCBI Taxonomy" id="408170"/>
    <lineage>
        <taxon>unclassified sequences</taxon>
        <taxon>metagenomes</taxon>
        <taxon>organismal metagenomes</taxon>
    </lineage>
</organism>